<keyword evidence="2" id="KW-1185">Reference proteome</keyword>
<dbReference type="EMBL" id="FWYB01000001">
    <property type="protein sequence ID" value="SMC58256.1"/>
    <property type="molecule type" value="Genomic_DNA"/>
</dbReference>
<name>A0A1W2AC67_9SPHI</name>
<protein>
    <submittedName>
        <fullName evidence="1">Uncharacterized protein</fullName>
    </submittedName>
</protein>
<dbReference type="STRING" id="475255.SAMN04488101_101467"/>
<evidence type="ECO:0000313" key="1">
    <source>
        <dbReference type="EMBL" id="SMC58256.1"/>
    </source>
</evidence>
<gene>
    <name evidence="1" type="ORF">SAMN04488101_101467</name>
</gene>
<proteinExistence type="predicted"/>
<organism evidence="1 2">
    <name type="scientific">Pedobacter nyackensis</name>
    <dbReference type="NCBI Taxonomy" id="475255"/>
    <lineage>
        <taxon>Bacteria</taxon>
        <taxon>Pseudomonadati</taxon>
        <taxon>Bacteroidota</taxon>
        <taxon>Sphingobacteriia</taxon>
        <taxon>Sphingobacteriales</taxon>
        <taxon>Sphingobacteriaceae</taxon>
        <taxon>Pedobacter</taxon>
    </lineage>
</organism>
<dbReference type="Proteomes" id="UP000192678">
    <property type="component" value="Unassembled WGS sequence"/>
</dbReference>
<reference evidence="1 2" key="1">
    <citation type="submission" date="2017-04" db="EMBL/GenBank/DDBJ databases">
        <authorList>
            <person name="Afonso C.L."/>
            <person name="Miller P.J."/>
            <person name="Scott M.A."/>
            <person name="Spackman E."/>
            <person name="Goraichik I."/>
            <person name="Dimitrov K.M."/>
            <person name="Suarez D.L."/>
            <person name="Swayne D.E."/>
        </authorList>
    </citation>
    <scope>NUCLEOTIDE SEQUENCE [LARGE SCALE GENOMIC DNA]</scope>
    <source>
        <strain evidence="1 2">DSM 19625</strain>
    </source>
</reference>
<dbReference type="AlphaFoldDB" id="A0A1W2AC67"/>
<dbReference type="PROSITE" id="PS51257">
    <property type="entry name" value="PROKAR_LIPOPROTEIN"/>
    <property type="match status" value="1"/>
</dbReference>
<accession>A0A1W2AC67</accession>
<sequence>MNILKHYHITALFLLLLVLACKKNQHTRPVIPEPEPVPVKPPPAISKILVPIKLETTGLILNLKYKDKTDLLTEISDASGTKTVITYTAEQHPSELEKYKNGKLFYTAYYERADKKTTSKVIMFETKGSFYTPLGSYTLSYNNLQQLNEVKYYNHNEQLNKTRNLSYISGNLSEEANTTPPSSAEVNTYTFDQKKGIASHIKYSQILALEHEHWFLYFTSNNILNLENPKMPLENISFSYEYNEDGYPSKMTINKNTSVQHIKITYKALEP</sequence>
<evidence type="ECO:0000313" key="2">
    <source>
        <dbReference type="Proteomes" id="UP000192678"/>
    </source>
</evidence>